<reference evidence="1" key="1">
    <citation type="submission" date="2022-04" db="EMBL/GenBank/DDBJ databases">
        <title>Chromosome-scale genome assembly of Holotrichia oblita Faldermann.</title>
        <authorList>
            <person name="Rongchong L."/>
        </authorList>
    </citation>
    <scope>NUCLEOTIDE SEQUENCE</scope>
    <source>
        <strain evidence="1">81SQS9</strain>
    </source>
</reference>
<comment type="caution">
    <text evidence="1">The sequence shown here is derived from an EMBL/GenBank/DDBJ whole genome shotgun (WGS) entry which is preliminary data.</text>
</comment>
<evidence type="ECO:0000313" key="2">
    <source>
        <dbReference type="Proteomes" id="UP001056778"/>
    </source>
</evidence>
<dbReference type="Proteomes" id="UP001056778">
    <property type="component" value="Chromosome 3"/>
</dbReference>
<evidence type="ECO:0000313" key="1">
    <source>
        <dbReference type="EMBL" id="KAI4465728.1"/>
    </source>
</evidence>
<gene>
    <name evidence="1" type="ORF">MML48_3g00021812</name>
</gene>
<accession>A0ACB9TFS7</accession>
<proteinExistence type="predicted"/>
<keyword evidence="2" id="KW-1185">Reference proteome</keyword>
<protein>
    <submittedName>
        <fullName evidence="1">Cuticle protein</fullName>
    </submittedName>
</protein>
<organism evidence="1 2">
    <name type="scientific">Holotrichia oblita</name>
    <name type="common">Chafer beetle</name>
    <dbReference type="NCBI Taxonomy" id="644536"/>
    <lineage>
        <taxon>Eukaryota</taxon>
        <taxon>Metazoa</taxon>
        <taxon>Ecdysozoa</taxon>
        <taxon>Arthropoda</taxon>
        <taxon>Hexapoda</taxon>
        <taxon>Insecta</taxon>
        <taxon>Pterygota</taxon>
        <taxon>Neoptera</taxon>
        <taxon>Endopterygota</taxon>
        <taxon>Coleoptera</taxon>
        <taxon>Polyphaga</taxon>
        <taxon>Scarabaeiformia</taxon>
        <taxon>Scarabaeidae</taxon>
        <taxon>Melolonthinae</taxon>
        <taxon>Holotrichia</taxon>
    </lineage>
</organism>
<name>A0ACB9TFS7_HOLOL</name>
<sequence>MSQFSDMKSLIDTIKTEFSSALESLKKEFNEKLTAFKKYMDAQLKNHKPELNFEEVVDEINESQIRKCNVVMFGVPEQVSTLENNAHAAAENVEVSLILKSIQSSTETGNIRLRRLGRYDNSPTGKPRPVKVITVLCFYIIYVVNAQRYYPYNYNNYNHIPILRYQYDPNPDGSYTYSYETGNGISAQEQGFVKNLGSVNEAQVKQGGFSYTGPDGVVYSTRYIADENGYRPEGAHLPKQPAIPGEIQRSLAFNSAFPRYDGRYYGK</sequence>
<dbReference type="EMBL" id="CM043017">
    <property type="protein sequence ID" value="KAI4465728.1"/>
    <property type="molecule type" value="Genomic_DNA"/>
</dbReference>